<keyword evidence="2" id="KW-0175">Coiled coil</keyword>
<dbReference type="PANTHER" id="PTHR13454">
    <property type="entry name" value="PROTEIN MCM10 HOMOLOG"/>
    <property type="match status" value="1"/>
</dbReference>
<gene>
    <name evidence="5" type="ORF">M378DRAFT_165727</name>
</gene>
<feature type="compositionally biased region" description="Basic and acidic residues" evidence="3">
    <location>
        <begin position="675"/>
        <end position="690"/>
    </location>
</feature>
<name>A0A0C2SGY0_AMAMK</name>
<feature type="compositionally biased region" description="Basic and acidic residues" evidence="3">
    <location>
        <begin position="75"/>
        <end position="89"/>
    </location>
</feature>
<dbReference type="GO" id="GO:0003688">
    <property type="term" value="F:DNA replication origin binding"/>
    <property type="evidence" value="ECO:0007669"/>
    <property type="project" value="TreeGrafter"/>
</dbReference>
<dbReference type="PANTHER" id="PTHR13454:SF11">
    <property type="entry name" value="PROTEIN MCM10 HOMOLOG"/>
    <property type="match status" value="1"/>
</dbReference>
<dbReference type="InParanoid" id="A0A0C2SGY0"/>
<organism evidence="5 6">
    <name type="scientific">Amanita muscaria (strain Koide BX008)</name>
    <dbReference type="NCBI Taxonomy" id="946122"/>
    <lineage>
        <taxon>Eukaryota</taxon>
        <taxon>Fungi</taxon>
        <taxon>Dikarya</taxon>
        <taxon>Basidiomycota</taxon>
        <taxon>Agaricomycotina</taxon>
        <taxon>Agaricomycetes</taxon>
        <taxon>Agaricomycetidae</taxon>
        <taxon>Agaricales</taxon>
        <taxon>Pluteineae</taxon>
        <taxon>Amanitaceae</taxon>
        <taxon>Amanita</taxon>
    </lineage>
</organism>
<sequence length="716" mass="78567">MESASHRLQEEQRKQDEIRKQIALLQAQLVELPDEEQSPVAGVKRKQGHTHNANSRGSPSILAPASPSPKKKRKLEIARDVSKHTERRNAAPSASSTKPTILGKGQVAKPNGPAPSTFLNRLAALTNDESCHDAEEKRDKPSRSASFTDAAPSIQHDHARPKRNEDLTIIEDMKPGPYEHNPPLDDPNFDRLEPHSGIRLLSRAIPHDDISEYMHGRFYLSPSRLYSCVRLSADKQSYDVPVSGDWVTIAVVAEIGEVKYTRAPVSLERDEDEKKKSGNKNKTGGKGKEKQQEHDDEENTAKGGGKRYVNVRLVDFGARSKGSETGGAGIIRGDACLSMLLFESNSFDWLEPGDEGQQGKSKKKKVKVYKGGSKGAFESMHRLRHGDVVALLNPRVLKPFQRNSTSALPASANMLAVSPESAGAVLLVGRSRDFGRCNSRKKDGQQCGSWCDTRVSEVCEWHMQRAVESRRAGRAEFSAGTTGMSSSAAVRKGRKRAEEFNPEKQWGLVPNGSSNGGATYVLSGHIISSSQSSDIFVGEKMGREAQARAQRKAAGQEVEKTLKQLMERDKDGMRSVFRAREVGNAIVKEKKARKQESGKEKEKKATKEKKEEPATQEPPVGERKSLRYSAHVIKGIGFDPAALSAASLAGARKNVEAGSTADKLQVLAKLQEVKKERGFNLKPRAGERVRSGVVAPDNDKNTEEAKQEAMVDLDDL</sequence>
<dbReference type="AlphaFoldDB" id="A0A0C2SGY0"/>
<dbReference type="Proteomes" id="UP000054549">
    <property type="component" value="Unassembled WGS sequence"/>
</dbReference>
<dbReference type="EMBL" id="KN818271">
    <property type="protein sequence ID" value="KIL62370.1"/>
    <property type="molecule type" value="Genomic_DNA"/>
</dbReference>
<feature type="compositionally biased region" description="Basic and acidic residues" evidence="3">
    <location>
        <begin position="129"/>
        <end position="142"/>
    </location>
</feature>
<dbReference type="InterPro" id="IPR040184">
    <property type="entry name" value="Mcm10"/>
</dbReference>
<feature type="coiled-coil region" evidence="2">
    <location>
        <begin position="1"/>
        <end position="28"/>
    </location>
</feature>
<protein>
    <recommendedName>
        <fullName evidence="4">Zinc finger Mcm10/DnaG-type domain-containing protein</fullName>
    </recommendedName>
</protein>
<evidence type="ECO:0000313" key="5">
    <source>
        <dbReference type="EMBL" id="KIL62370.1"/>
    </source>
</evidence>
<comment type="similarity">
    <text evidence="1">Belongs to the MCM10 family.</text>
</comment>
<dbReference type="GO" id="GO:0043596">
    <property type="term" value="C:nuclear replication fork"/>
    <property type="evidence" value="ECO:0007669"/>
    <property type="project" value="TreeGrafter"/>
</dbReference>
<evidence type="ECO:0000256" key="1">
    <source>
        <dbReference type="ARBA" id="ARBA00009679"/>
    </source>
</evidence>
<dbReference type="GO" id="GO:0003697">
    <property type="term" value="F:single-stranded DNA binding"/>
    <property type="evidence" value="ECO:0007669"/>
    <property type="project" value="InterPro"/>
</dbReference>
<dbReference type="GO" id="GO:0006270">
    <property type="term" value="P:DNA replication initiation"/>
    <property type="evidence" value="ECO:0007669"/>
    <property type="project" value="InterPro"/>
</dbReference>
<evidence type="ECO:0000256" key="2">
    <source>
        <dbReference type="SAM" id="Coils"/>
    </source>
</evidence>
<dbReference type="Gene3D" id="2.40.50.140">
    <property type="entry name" value="Nucleic acid-binding proteins"/>
    <property type="match status" value="1"/>
</dbReference>
<feature type="region of interest" description="Disordered" evidence="3">
    <location>
        <begin position="30"/>
        <end position="192"/>
    </location>
</feature>
<evidence type="ECO:0000313" key="6">
    <source>
        <dbReference type="Proteomes" id="UP000054549"/>
    </source>
</evidence>
<dbReference type="OrthoDB" id="202825at2759"/>
<dbReference type="FunCoup" id="A0A0C2SGY0">
    <property type="interactions" value="58"/>
</dbReference>
<dbReference type="InterPro" id="IPR012340">
    <property type="entry name" value="NA-bd_OB-fold"/>
</dbReference>
<keyword evidence="6" id="KW-1185">Reference proteome</keyword>
<evidence type="ECO:0000259" key="4">
    <source>
        <dbReference type="Pfam" id="PF09329"/>
    </source>
</evidence>
<dbReference type="InterPro" id="IPR015408">
    <property type="entry name" value="Znf_Mcm10/DnaG"/>
</dbReference>
<dbReference type="Pfam" id="PF09329">
    <property type="entry name" value="zf-primase"/>
    <property type="match status" value="1"/>
</dbReference>
<reference evidence="5 6" key="1">
    <citation type="submission" date="2014-04" db="EMBL/GenBank/DDBJ databases">
        <title>Evolutionary Origins and Diversification of the Mycorrhizal Mutualists.</title>
        <authorList>
            <consortium name="DOE Joint Genome Institute"/>
            <consortium name="Mycorrhizal Genomics Consortium"/>
            <person name="Kohler A."/>
            <person name="Kuo A."/>
            <person name="Nagy L.G."/>
            <person name="Floudas D."/>
            <person name="Copeland A."/>
            <person name="Barry K.W."/>
            <person name="Cichocki N."/>
            <person name="Veneault-Fourrey C."/>
            <person name="LaButti K."/>
            <person name="Lindquist E.A."/>
            <person name="Lipzen A."/>
            <person name="Lundell T."/>
            <person name="Morin E."/>
            <person name="Murat C."/>
            <person name="Riley R."/>
            <person name="Ohm R."/>
            <person name="Sun H."/>
            <person name="Tunlid A."/>
            <person name="Henrissat B."/>
            <person name="Grigoriev I.V."/>
            <person name="Hibbett D.S."/>
            <person name="Martin F."/>
        </authorList>
    </citation>
    <scope>NUCLEOTIDE SEQUENCE [LARGE SCALE GENOMIC DNA]</scope>
    <source>
        <strain evidence="5 6">Koide BX008</strain>
    </source>
</reference>
<dbReference type="HOGENOM" id="CLU_015393_1_0_1"/>
<feature type="region of interest" description="Disordered" evidence="3">
    <location>
        <begin position="675"/>
        <end position="716"/>
    </location>
</feature>
<evidence type="ECO:0000256" key="3">
    <source>
        <dbReference type="SAM" id="MobiDB-lite"/>
    </source>
</evidence>
<feature type="compositionally biased region" description="Basic and acidic residues" evidence="3">
    <location>
        <begin position="594"/>
        <end position="613"/>
    </location>
</feature>
<dbReference type="STRING" id="946122.A0A0C2SGY0"/>
<proteinExistence type="inferred from homology"/>
<feature type="region of interest" description="Disordered" evidence="3">
    <location>
        <begin position="267"/>
        <end position="304"/>
    </location>
</feature>
<feature type="compositionally biased region" description="Basic and acidic residues" evidence="3">
    <location>
        <begin position="155"/>
        <end position="174"/>
    </location>
</feature>
<feature type="region of interest" description="Disordered" evidence="3">
    <location>
        <begin position="588"/>
        <end position="625"/>
    </location>
</feature>
<feature type="compositionally biased region" description="Basic and acidic residues" evidence="3">
    <location>
        <begin position="697"/>
        <end position="709"/>
    </location>
</feature>
<feature type="domain" description="Zinc finger Mcm10/DnaG-type" evidence="4">
    <location>
        <begin position="429"/>
        <end position="474"/>
    </location>
</feature>
<accession>A0A0C2SGY0</accession>